<organism evidence="1 2">
    <name type="scientific">Rhodococcus oryzae</name>
    <dbReference type="NCBI Taxonomy" id="2571143"/>
    <lineage>
        <taxon>Bacteria</taxon>
        <taxon>Bacillati</taxon>
        <taxon>Actinomycetota</taxon>
        <taxon>Actinomycetes</taxon>
        <taxon>Mycobacteriales</taxon>
        <taxon>Nocardiaceae</taxon>
        <taxon>Rhodococcus</taxon>
    </lineage>
</organism>
<evidence type="ECO:0000313" key="2">
    <source>
        <dbReference type="Proteomes" id="UP000305109"/>
    </source>
</evidence>
<accession>A0ABY2RQT1</accession>
<dbReference type="PANTHER" id="PTHR43135:SF3">
    <property type="entry name" value="ALPHA-D-RIBOSE 1-METHYLPHOSPHONATE 5-TRIPHOSPHATE DIPHOSPHATASE"/>
    <property type="match status" value="1"/>
</dbReference>
<dbReference type="RefSeq" id="WP_136906646.1">
    <property type="nucleotide sequence ID" value="NZ_SUMD01000001.1"/>
</dbReference>
<gene>
    <name evidence="1" type="ORF">FCG67_02040</name>
</gene>
<evidence type="ECO:0000313" key="1">
    <source>
        <dbReference type="EMBL" id="TJZ81429.1"/>
    </source>
</evidence>
<protein>
    <submittedName>
        <fullName evidence="1">Amidohydrolase</fullName>
    </submittedName>
</protein>
<keyword evidence="2" id="KW-1185">Reference proteome</keyword>
<name>A0ABY2RQT1_9NOCA</name>
<dbReference type="EMBL" id="SUMD01000001">
    <property type="protein sequence ID" value="TJZ81429.1"/>
    <property type="molecule type" value="Genomic_DNA"/>
</dbReference>
<dbReference type="PANTHER" id="PTHR43135">
    <property type="entry name" value="ALPHA-D-RIBOSE 1-METHYLPHOSPHONATE 5-TRIPHOSPHATE DIPHOSPHATASE"/>
    <property type="match status" value="1"/>
</dbReference>
<comment type="caution">
    <text evidence="1">The sequence shown here is derived from an EMBL/GenBank/DDBJ whole genome shotgun (WGS) entry which is preliminary data.</text>
</comment>
<dbReference type="InterPro" id="IPR032466">
    <property type="entry name" value="Metal_Hydrolase"/>
</dbReference>
<dbReference type="SUPFAM" id="SSF51556">
    <property type="entry name" value="Metallo-dependent hydrolases"/>
    <property type="match status" value="1"/>
</dbReference>
<proteinExistence type="predicted"/>
<sequence>MDVDVANLWSGAWLGRCRLTVCGDLLVSARRRNAMDGSADLEIPGVVFAGLRDAHVHLGLVDAGALFAGGLAVVHDLGSPPSVLAPFADPAVRAGLPEVSFAGQFLTAPGGYPTDRPWAAAESVRVVDGPQAAASAVDTQVRAGASFVKIMLNSAAGPVFDDATLGALVGAAHADGIPVVAHAEGRGQAARAFEAGVERLAHTPWTERVPDELLAAMASSMRWISTLDIHGRGSEFDVATDNLRRFRACGGVVMYGTDQGNGPQTVGLNPREFDALLDAGLDRVAVLESITVPWPPGTSTRLAWAPGGPPTDARLWVSWLASTRNLQPAQIREQFA</sequence>
<dbReference type="InterPro" id="IPR051781">
    <property type="entry name" value="Metallo-dep_Hydrolase"/>
</dbReference>
<reference evidence="1 2" key="1">
    <citation type="submission" date="2019-04" db="EMBL/GenBank/DDBJ databases">
        <title>Rhodococcus oryzae sp. nov., a novel actinomycete isolated from rhizosphere soil of rice (Oryza sativa L.).</title>
        <authorList>
            <person name="Li C."/>
        </authorList>
    </citation>
    <scope>NUCLEOTIDE SEQUENCE [LARGE SCALE GENOMIC DNA]</scope>
    <source>
        <strain evidence="1 2">NEAU-CX67</strain>
    </source>
</reference>
<dbReference type="Proteomes" id="UP000305109">
    <property type="component" value="Unassembled WGS sequence"/>
</dbReference>
<dbReference type="Gene3D" id="3.20.20.140">
    <property type="entry name" value="Metal-dependent hydrolases"/>
    <property type="match status" value="1"/>
</dbReference>